<dbReference type="GO" id="GO:0016020">
    <property type="term" value="C:membrane"/>
    <property type="evidence" value="ECO:0007669"/>
    <property type="project" value="UniProtKB-SubCell"/>
</dbReference>
<evidence type="ECO:0000313" key="9">
    <source>
        <dbReference type="EMBL" id="ODN82059.1"/>
    </source>
</evidence>
<feature type="transmembrane region" description="Helical" evidence="8">
    <location>
        <begin position="20"/>
        <end position="38"/>
    </location>
</feature>
<evidence type="ECO:0000256" key="4">
    <source>
        <dbReference type="ARBA" id="ARBA00022989"/>
    </source>
</evidence>
<gene>
    <name evidence="9" type="ORF">L202_02376</name>
</gene>
<dbReference type="Pfam" id="PF03062">
    <property type="entry name" value="MBOAT"/>
    <property type="match status" value="1"/>
</dbReference>
<feature type="transmembrane region" description="Helical" evidence="8">
    <location>
        <begin position="50"/>
        <end position="71"/>
    </location>
</feature>
<feature type="transmembrane region" description="Helical" evidence="8">
    <location>
        <begin position="370"/>
        <end position="392"/>
    </location>
</feature>
<comment type="caution">
    <text evidence="9">The sequence shown here is derived from an EMBL/GenBank/DDBJ whole genome shotgun (WGS) entry which is preliminary data.</text>
</comment>
<dbReference type="PANTHER" id="PTHR13906:SF4">
    <property type="entry name" value="LYSOPHOSPHOLIPID ACYLTRANSFERASE 6"/>
    <property type="match status" value="1"/>
</dbReference>
<evidence type="ECO:0000256" key="8">
    <source>
        <dbReference type="SAM" id="Phobius"/>
    </source>
</evidence>
<dbReference type="InterPro" id="IPR049941">
    <property type="entry name" value="LPLAT_7/PORCN-like"/>
</dbReference>
<feature type="region of interest" description="Disordered" evidence="7">
    <location>
        <begin position="561"/>
        <end position="583"/>
    </location>
</feature>
<keyword evidence="10" id="KW-1185">Reference proteome</keyword>
<protein>
    <recommendedName>
        <fullName evidence="11">Lysophospholipid acyltransferase</fullName>
    </recommendedName>
</protein>
<keyword evidence="4 8" id="KW-1133">Transmembrane helix</keyword>
<feature type="transmembrane region" description="Helical" evidence="8">
    <location>
        <begin position="91"/>
        <end position="109"/>
    </location>
</feature>
<evidence type="ECO:0000256" key="3">
    <source>
        <dbReference type="ARBA" id="ARBA00022692"/>
    </source>
</evidence>
<dbReference type="OrthoDB" id="286734at2759"/>
<evidence type="ECO:0000256" key="5">
    <source>
        <dbReference type="ARBA" id="ARBA00023136"/>
    </source>
</evidence>
<dbReference type="GO" id="GO:0046474">
    <property type="term" value="P:glycerophospholipid biosynthetic process"/>
    <property type="evidence" value="ECO:0007669"/>
    <property type="project" value="TreeGrafter"/>
</dbReference>
<name>A0A1E3I0F9_9TREE</name>
<keyword evidence="6" id="KW-0012">Acyltransferase</keyword>
<accession>A0A1E3I0F9</accession>
<feature type="transmembrane region" description="Helical" evidence="8">
    <location>
        <begin position="453"/>
        <end position="472"/>
    </location>
</feature>
<dbReference type="RefSeq" id="XP_018996378.1">
    <property type="nucleotide sequence ID" value="XM_019135975.1"/>
</dbReference>
<evidence type="ECO:0008006" key="11">
    <source>
        <dbReference type="Google" id="ProtNLM"/>
    </source>
</evidence>
<evidence type="ECO:0000256" key="1">
    <source>
        <dbReference type="ARBA" id="ARBA00004141"/>
    </source>
</evidence>
<keyword evidence="3 8" id="KW-0812">Transmembrane</keyword>
<keyword evidence="2" id="KW-0808">Transferase</keyword>
<keyword evidence="5 8" id="KW-0472">Membrane</keyword>
<organism evidence="9 10">
    <name type="scientific">Cryptococcus amylolentus CBS 6039</name>
    <dbReference type="NCBI Taxonomy" id="1295533"/>
    <lineage>
        <taxon>Eukaryota</taxon>
        <taxon>Fungi</taxon>
        <taxon>Dikarya</taxon>
        <taxon>Basidiomycota</taxon>
        <taxon>Agaricomycotina</taxon>
        <taxon>Tremellomycetes</taxon>
        <taxon>Tremellales</taxon>
        <taxon>Cryptococcaceae</taxon>
        <taxon>Cryptococcus</taxon>
    </lineage>
</organism>
<dbReference type="InterPro" id="IPR004299">
    <property type="entry name" value="MBOAT_fam"/>
</dbReference>
<evidence type="ECO:0000313" key="10">
    <source>
        <dbReference type="Proteomes" id="UP000094065"/>
    </source>
</evidence>
<reference evidence="9 10" key="1">
    <citation type="submission" date="2016-06" db="EMBL/GenBank/DDBJ databases">
        <title>Evolution of pathogenesis and genome organization in the Tremellales.</title>
        <authorList>
            <person name="Cuomo C."/>
            <person name="Litvintseva A."/>
            <person name="Heitman J."/>
            <person name="Chen Y."/>
            <person name="Sun S."/>
            <person name="Springer D."/>
            <person name="Dromer F."/>
            <person name="Young S."/>
            <person name="Zeng Q."/>
            <person name="Chapman S."/>
            <person name="Gujja S."/>
            <person name="Saif S."/>
            <person name="Birren B."/>
        </authorList>
    </citation>
    <scope>NUCLEOTIDE SEQUENCE [LARGE SCALE GENOMIC DNA]</scope>
    <source>
        <strain evidence="9 10">CBS 6039</strain>
    </source>
</reference>
<dbReference type="GO" id="GO:0047184">
    <property type="term" value="F:1-acylglycerophosphocholine O-acyltransferase activity"/>
    <property type="evidence" value="ECO:0007669"/>
    <property type="project" value="TreeGrafter"/>
</dbReference>
<evidence type="ECO:0000256" key="2">
    <source>
        <dbReference type="ARBA" id="ARBA00022679"/>
    </source>
</evidence>
<dbReference type="AlphaFoldDB" id="A0A1E3I0F9"/>
<feature type="region of interest" description="Disordered" evidence="7">
    <location>
        <begin position="479"/>
        <end position="517"/>
    </location>
</feature>
<evidence type="ECO:0000256" key="7">
    <source>
        <dbReference type="SAM" id="MobiDB-lite"/>
    </source>
</evidence>
<proteinExistence type="predicted"/>
<dbReference type="GeneID" id="30153685"/>
<dbReference type="PANTHER" id="PTHR13906">
    <property type="entry name" value="PORCUPINE"/>
    <property type="match status" value="1"/>
</dbReference>
<dbReference type="STRING" id="1295533.A0A1E3I0F9"/>
<dbReference type="GO" id="GO:0003841">
    <property type="term" value="F:1-acylglycerol-3-phosphate O-acyltransferase activity"/>
    <property type="evidence" value="ECO:0007669"/>
    <property type="project" value="TreeGrafter"/>
</dbReference>
<dbReference type="Proteomes" id="UP000094065">
    <property type="component" value="Unassembled WGS sequence"/>
</dbReference>
<comment type="subcellular location">
    <subcellularLocation>
        <location evidence="1">Membrane</location>
        <topology evidence="1">Multi-pass membrane protein</topology>
    </subcellularLocation>
</comment>
<feature type="transmembrane region" description="Helical" evidence="8">
    <location>
        <begin position="225"/>
        <end position="243"/>
    </location>
</feature>
<feature type="transmembrane region" description="Helical" evidence="8">
    <location>
        <begin position="421"/>
        <end position="441"/>
    </location>
</feature>
<feature type="compositionally biased region" description="Pro residues" evidence="7">
    <location>
        <begin position="486"/>
        <end position="510"/>
    </location>
</feature>
<dbReference type="GO" id="GO:0005783">
    <property type="term" value="C:endoplasmic reticulum"/>
    <property type="evidence" value="ECO:0007669"/>
    <property type="project" value="TreeGrafter"/>
</dbReference>
<dbReference type="GO" id="GO:0030258">
    <property type="term" value="P:lipid modification"/>
    <property type="evidence" value="ECO:0007669"/>
    <property type="project" value="TreeGrafter"/>
</dbReference>
<dbReference type="EMBL" id="AWGJ01000003">
    <property type="protein sequence ID" value="ODN82059.1"/>
    <property type="molecule type" value="Genomic_DNA"/>
</dbReference>
<sequence>MFWDPAFNKASAIVGAPPDQLKLIFSLLVSYPLGSLYIRLPSSRPYVAHLFSIVLSTVFLVPLLGLGGGMLHLLFSSLGTYAIVKYMKGTNMPWVAFCFVMGHLLFNHLKRSYLGLSASTIEITGSQMVLVMKLSTFAWNVHDGRSKDEDLDTSQRETRLTDLPGLIPFLGYCFFFPSILVGPSFDYATYDALVHHRLYNIAPPGTSAEQAAAVKTRIPYGRKRVAYLHLVIGLSFLGLYATYGGKFSYEQILGKEFLGYKLIQKLGFVQLCGLFARTKYYAVWSLSEGACVLTGLGFNGYDPKTGRTLWNRVRNINIKGIETAESWKVLFDSWNCRTNVWLRDSVYKRLTKKGQKGGTKESMATFLTSAFWHGIDPGYYLAFFMGGVFQSLGRQSRRFIRPYFMPVEGSTIAPAKRFYDVAGWLFVQANLNYLVAPFLLLNFKDSVGAWGRMYWYGHIAAFSTLAFMSLGGRRTLKNGLRSQKPAFPPPSLRVSPPSPPLLAPEIPPPAPEDEKDSRDLRWVKHALDNPEYQDDGEGVGMGVAIPDHGFIDRWIEGAETPATGISRVGTPRNEAGDPLVKRK</sequence>
<evidence type="ECO:0000256" key="6">
    <source>
        <dbReference type="ARBA" id="ARBA00023315"/>
    </source>
</evidence>